<accession>A0A7V0Q5P0</accession>
<dbReference type="InterPro" id="IPR029063">
    <property type="entry name" value="SAM-dependent_MTases_sf"/>
</dbReference>
<feature type="binding site" evidence="6">
    <location>
        <position position="137"/>
    </location>
    <ligand>
        <name>S-adenosyl-L-methionine</name>
        <dbReference type="ChEBI" id="CHEBI:59789"/>
    </ligand>
</feature>
<proteinExistence type="inferred from homology"/>
<dbReference type="Gene3D" id="3.40.50.150">
    <property type="entry name" value="Vaccinia Virus protein VP39"/>
    <property type="match status" value="1"/>
</dbReference>
<dbReference type="AlphaFoldDB" id="A0A7V0Q5P0"/>
<comment type="subcellular location">
    <subcellularLocation>
        <location evidence="6">Cytoplasm</location>
    </subcellularLocation>
</comment>
<dbReference type="InterPro" id="IPR003682">
    <property type="entry name" value="rRNA_ssu_MeTfrase_G"/>
</dbReference>
<keyword evidence="3 6" id="KW-0489">Methyltransferase</keyword>
<dbReference type="Pfam" id="PF02527">
    <property type="entry name" value="GidB"/>
    <property type="match status" value="1"/>
</dbReference>
<gene>
    <name evidence="6" type="primary">rsmG</name>
    <name evidence="7" type="ORF">ENH14_01985</name>
</gene>
<dbReference type="GO" id="GO:0070043">
    <property type="term" value="F:rRNA (guanine-N7-)-methyltransferase activity"/>
    <property type="evidence" value="ECO:0007669"/>
    <property type="project" value="UniProtKB-UniRule"/>
</dbReference>
<evidence type="ECO:0000313" key="7">
    <source>
        <dbReference type="EMBL" id="HDL60204.1"/>
    </source>
</evidence>
<organism evidence="7">
    <name type="scientific">candidate division WOR-3 bacterium</name>
    <dbReference type="NCBI Taxonomy" id="2052148"/>
    <lineage>
        <taxon>Bacteria</taxon>
        <taxon>Bacteria division WOR-3</taxon>
    </lineage>
</organism>
<feature type="binding site" evidence="6">
    <location>
        <position position="78"/>
    </location>
    <ligand>
        <name>S-adenosyl-L-methionine</name>
        <dbReference type="ChEBI" id="CHEBI:59789"/>
    </ligand>
</feature>
<evidence type="ECO:0000256" key="4">
    <source>
        <dbReference type="ARBA" id="ARBA00022679"/>
    </source>
</evidence>
<keyword evidence="4 6" id="KW-0808">Transferase</keyword>
<feature type="binding site" evidence="6">
    <location>
        <position position="73"/>
    </location>
    <ligand>
        <name>S-adenosyl-L-methionine</name>
        <dbReference type="ChEBI" id="CHEBI:59789"/>
    </ligand>
</feature>
<comment type="similarity">
    <text evidence="6">Belongs to the methyltransferase superfamily. RNA methyltransferase RsmG family.</text>
</comment>
<reference evidence="7" key="1">
    <citation type="journal article" date="2020" name="mSystems">
        <title>Genome- and Community-Level Interaction Insights into Carbon Utilization and Element Cycling Functions of Hydrothermarchaeota in Hydrothermal Sediment.</title>
        <authorList>
            <person name="Zhou Z."/>
            <person name="Liu Y."/>
            <person name="Xu W."/>
            <person name="Pan J."/>
            <person name="Luo Z.H."/>
            <person name="Li M."/>
        </authorList>
    </citation>
    <scope>NUCLEOTIDE SEQUENCE [LARGE SCALE GENOMIC DNA]</scope>
    <source>
        <strain evidence="7">HyVt-28</strain>
    </source>
</reference>
<evidence type="ECO:0000256" key="2">
    <source>
        <dbReference type="ARBA" id="ARBA00022552"/>
    </source>
</evidence>
<dbReference type="GO" id="GO:0005829">
    <property type="term" value="C:cytosol"/>
    <property type="evidence" value="ECO:0007669"/>
    <property type="project" value="TreeGrafter"/>
</dbReference>
<evidence type="ECO:0000256" key="5">
    <source>
        <dbReference type="ARBA" id="ARBA00022691"/>
    </source>
</evidence>
<evidence type="ECO:0000256" key="6">
    <source>
        <dbReference type="HAMAP-Rule" id="MF_00074"/>
    </source>
</evidence>
<evidence type="ECO:0000256" key="1">
    <source>
        <dbReference type="ARBA" id="ARBA00022490"/>
    </source>
</evidence>
<keyword evidence="2 6" id="KW-0698">rRNA processing</keyword>
<evidence type="ECO:0000256" key="3">
    <source>
        <dbReference type="ARBA" id="ARBA00022603"/>
    </source>
</evidence>
<dbReference type="CDD" id="cd02440">
    <property type="entry name" value="AdoMet_MTases"/>
    <property type="match status" value="1"/>
</dbReference>
<keyword evidence="5 6" id="KW-0949">S-adenosyl-L-methionine</keyword>
<dbReference type="PANTHER" id="PTHR31760">
    <property type="entry name" value="S-ADENOSYL-L-METHIONINE-DEPENDENT METHYLTRANSFERASES SUPERFAMILY PROTEIN"/>
    <property type="match status" value="1"/>
</dbReference>
<comment type="function">
    <text evidence="6">Specifically methylates the N7 position of a guanine in 16S rRNA.</text>
</comment>
<dbReference type="EC" id="2.1.1.-" evidence="6"/>
<dbReference type="EMBL" id="DRDR01000085">
    <property type="protein sequence ID" value="HDL60204.1"/>
    <property type="molecule type" value="Genomic_DNA"/>
</dbReference>
<dbReference type="Proteomes" id="UP000886381">
    <property type="component" value="Unassembled WGS sequence"/>
</dbReference>
<comment type="caution">
    <text evidence="6">Lacks conserved residue(s) required for the propagation of feature annotation.</text>
</comment>
<keyword evidence="1 6" id="KW-0963">Cytoplasm</keyword>
<sequence>MKNLFNILEKEGIKLGGKEKELLVQYADLIKKFSKSLSLVSRKDLLLEVEKQLYDAVVLSKFIGDFSSLVDLGAGAGFVGIVQKILFPHAQIYLVERRKKRVAFLEVAIKYLGLEGIHVLDVDWKELRLEADIAVSKASCGIDELVRLLPFIVRKDGILIHFSSSQDLMERANRFYYYYSPYRETQQLLYVFQRTI</sequence>
<protein>
    <recommendedName>
        <fullName evidence="6">Ribosomal RNA small subunit methyltransferase G</fullName>
        <ecNumber evidence="6">2.1.1.-</ecNumber>
    </recommendedName>
    <alternativeName>
        <fullName evidence="6">16S rRNA 7-methylguanosine methyltransferase</fullName>
        <shortName evidence="6">16S rRNA m7G methyltransferase</shortName>
    </alternativeName>
</protein>
<name>A0A7V0Q5P0_UNCW3</name>
<dbReference type="PANTHER" id="PTHR31760:SF0">
    <property type="entry name" value="S-ADENOSYL-L-METHIONINE-DEPENDENT METHYLTRANSFERASES SUPERFAMILY PROTEIN"/>
    <property type="match status" value="1"/>
</dbReference>
<dbReference type="HAMAP" id="MF_00074">
    <property type="entry name" value="16SrRNA_methyltr_G"/>
    <property type="match status" value="1"/>
</dbReference>
<dbReference type="SUPFAM" id="SSF53335">
    <property type="entry name" value="S-adenosyl-L-methionine-dependent methyltransferases"/>
    <property type="match status" value="1"/>
</dbReference>
<comment type="caution">
    <text evidence="7">The sequence shown here is derived from an EMBL/GenBank/DDBJ whole genome shotgun (WGS) entry which is preliminary data.</text>
</comment>